<dbReference type="PANTHER" id="PTHR32472:SF10">
    <property type="entry name" value="DNA REPAIR PROTEIN RADA-LIKE PROTEIN"/>
    <property type="match status" value="1"/>
</dbReference>
<dbReference type="EMBL" id="QZWG01000008">
    <property type="protein sequence ID" value="RZB98685.1"/>
    <property type="molecule type" value="Genomic_DNA"/>
</dbReference>
<evidence type="ECO:0000313" key="1">
    <source>
        <dbReference type="EMBL" id="RZB98687.1"/>
    </source>
</evidence>
<dbReference type="EMBL" id="QZWG01000008">
    <property type="protein sequence ID" value="RZB98686.1"/>
    <property type="molecule type" value="Genomic_DNA"/>
</dbReference>
<comment type="caution">
    <text evidence="1">The sequence shown here is derived from an EMBL/GenBank/DDBJ whole genome shotgun (WGS) entry which is preliminary data.</text>
</comment>
<name>A0A445JJS5_GLYSO</name>
<dbReference type="GO" id="GO:0000725">
    <property type="term" value="P:recombinational repair"/>
    <property type="evidence" value="ECO:0007669"/>
    <property type="project" value="TreeGrafter"/>
</dbReference>
<reference evidence="1 2" key="1">
    <citation type="submission" date="2018-09" db="EMBL/GenBank/DDBJ databases">
        <title>A high-quality reference genome of wild soybean provides a powerful tool to mine soybean genomes.</title>
        <authorList>
            <person name="Xie M."/>
            <person name="Chung C.Y.L."/>
            <person name="Li M.-W."/>
            <person name="Wong F.-L."/>
            <person name="Chan T.-F."/>
            <person name="Lam H.-M."/>
        </authorList>
    </citation>
    <scope>NUCLEOTIDE SEQUENCE [LARGE SCALE GENOMIC DNA]</scope>
    <source>
        <strain evidence="2">cv. W05</strain>
        <tissue evidence="1">Hypocotyl of etiolated seedlings</tissue>
    </source>
</reference>
<sequence>MVSSSDERTKVRPPPIEEGLRLLGVFKMSHSGLQAVSNAIEMFLSEQLLDSEILAGLAIAVIMDGSRTFLIEIQASGGSEADHDCRL</sequence>
<protein>
    <submittedName>
        <fullName evidence="1">Uncharacterized protein</fullName>
    </submittedName>
</protein>
<organism evidence="1 2">
    <name type="scientific">Glycine soja</name>
    <name type="common">Wild soybean</name>
    <dbReference type="NCBI Taxonomy" id="3848"/>
    <lineage>
        <taxon>Eukaryota</taxon>
        <taxon>Viridiplantae</taxon>
        <taxon>Streptophyta</taxon>
        <taxon>Embryophyta</taxon>
        <taxon>Tracheophyta</taxon>
        <taxon>Spermatophyta</taxon>
        <taxon>Magnoliopsida</taxon>
        <taxon>eudicotyledons</taxon>
        <taxon>Gunneridae</taxon>
        <taxon>Pentapetalae</taxon>
        <taxon>rosids</taxon>
        <taxon>fabids</taxon>
        <taxon>Fabales</taxon>
        <taxon>Fabaceae</taxon>
        <taxon>Papilionoideae</taxon>
        <taxon>50 kb inversion clade</taxon>
        <taxon>NPAAA clade</taxon>
        <taxon>indigoferoid/millettioid clade</taxon>
        <taxon>Phaseoleae</taxon>
        <taxon>Glycine</taxon>
        <taxon>Glycine subgen. Soja</taxon>
    </lineage>
</organism>
<proteinExistence type="predicted"/>
<gene>
    <name evidence="1" type="ORF">D0Y65_021540</name>
</gene>
<dbReference type="EMBL" id="QZWG01000008">
    <property type="protein sequence ID" value="RZB98687.1"/>
    <property type="molecule type" value="Genomic_DNA"/>
</dbReference>
<dbReference type="PANTHER" id="PTHR32472">
    <property type="entry name" value="DNA REPAIR PROTEIN RADA"/>
    <property type="match status" value="1"/>
</dbReference>
<keyword evidence="2" id="KW-1185">Reference proteome</keyword>
<dbReference type="AlphaFoldDB" id="A0A445JJS5"/>
<dbReference type="Proteomes" id="UP000289340">
    <property type="component" value="Chromosome 8"/>
</dbReference>
<evidence type="ECO:0000313" key="2">
    <source>
        <dbReference type="Proteomes" id="UP000289340"/>
    </source>
</evidence>
<accession>A0A445JJS5</accession>